<protein>
    <submittedName>
        <fullName evidence="1">Uncharacterized protein</fullName>
    </submittedName>
</protein>
<organism evidence="1">
    <name type="scientific">Arion vulgaris</name>
    <dbReference type="NCBI Taxonomy" id="1028688"/>
    <lineage>
        <taxon>Eukaryota</taxon>
        <taxon>Metazoa</taxon>
        <taxon>Spiralia</taxon>
        <taxon>Lophotrochozoa</taxon>
        <taxon>Mollusca</taxon>
        <taxon>Gastropoda</taxon>
        <taxon>Heterobranchia</taxon>
        <taxon>Euthyneura</taxon>
        <taxon>Panpulmonata</taxon>
        <taxon>Eupulmonata</taxon>
        <taxon>Stylommatophora</taxon>
        <taxon>Helicina</taxon>
        <taxon>Arionoidea</taxon>
        <taxon>Arionidae</taxon>
        <taxon>Arion</taxon>
    </lineage>
</organism>
<dbReference type="AlphaFoldDB" id="A0A0B6Y3S1"/>
<feature type="non-terminal residue" evidence="1">
    <location>
        <position position="1"/>
    </location>
</feature>
<dbReference type="EMBL" id="HACG01003325">
    <property type="protein sequence ID" value="CEK50190.1"/>
    <property type="molecule type" value="Transcribed_RNA"/>
</dbReference>
<gene>
    <name evidence="1" type="primary">ORF10093</name>
</gene>
<proteinExistence type="predicted"/>
<sequence>ETIIHPVLTGILKMRLEHLWTYSFGDEDDLRANLLTHHHSLTCPCQYLPSITAVLSVYLSYVRCLP</sequence>
<accession>A0A0B6Y3S1</accession>
<evidence type="ECO:0000313" key="1">
    <source>
        <dbReference type="EMBL" id="CEK50190.1"/>
    </source>
</evidence>
<reference evidence="1" key="1">
    <citation type="submission" date="2014-12" db="EMBL/GenBank/DDBJ databases">
        <title>Insight into the proteome of Arion vulgaris.</title>
        <authorList>
            <person name="Aradska J."/>
            <person name="Bulat T."/>
            <person name="Smidak R."/>
            <person name="Sarate P."/>
            <person name="Gangsoo J."/>
            <person name="Sialana F."/>
            <person name="Bilban M."/>
            <person name="Lubec G."/>
        </authorList>
    </citation>
    <scope>NUCLEOTIDE SEQUENCE</scope>
    <source>
        <tissue evidence="1">Skin</tissue>
    </source>
</reference>
<name>A0A0B6Y3S1_9EUPU</name>